<evidence type="ECO:0000313" key="3">
    <source>
        <dbReference type="EMBL" id="SHF85897.1"/>
    </source>
</evidence>
<dbReference type="Pfam" id="PF12969">
    <property type="entry name" value="DUF3857"/>
    <property type="match status" value="1"/>
</dbReference>
<dbReference type="EMBL" id="FQTV01000015">
    <property type="protein sequence ID" value="SHF85897.1"/>
    <property type="molecule type" value="Genomic_DNA"/>
</dbReference>
<feature type="domain" description="DUF3857" evidence="2">
    <location>
        <begin position="69"/>
        <end position="202"/>
    </location>
</feature>
<dbReference type="InterPro" id="IPR024618">
    <property type="entry name" value="DUF3857"/>
</dbReference>
<dbReference type="Gene3D" id="3.10.620.30">
    <property type="match status" value="1"/>
</dbReference>
<dbReference type="Gene3D" id="2.60.120.1130">
    <property type="match status" value="1"/>
</dbReference>
<feature type="signal peptide" evidence="1">
    <location>
        <begin position="1"/>
        <end position="20"/>
    </location>
</feature>
<name>A0A1M5F320_9BACE</name>
<accession>A0A1M5F320</accession>
<evidence type="ECO:0000259" key="2">
    <source>
        <dbReference type="Pfam" id="PF12969"/>
    </source>
</evidence>
<dbReference type="OrthoDB" id="98874at2"/>
<feature type="chain" id="PRO_5012567454" description="DUF3857 domain-containing protein" evidence="1">
    <location>
        <begin position="21"/>
        <end position="677"/>
    </location>
</feature>
<keyword evidence="1" id="KW-0732">Signal</keyword>
<evidence type="ECO:0000256" key="1">
    <source>
        <dbReference type="SAM" id="SignalP"/>
    </source>
</evidence>
<sequence>MKKTMLMLLLFTISVIAASAQEFSTRYGKVTKDELTMTSYPKDTTATAVTLYKNVEARYAYIYGKFVIEYYYETKIKVLKAEGKEYADVNIPFYNTGKSGDAKETVSRIEAYAYNLEDGKINKTKMEKSYIFEEQLNTNLKQIKFSIPSVKAGTVIEYKYNITSELYWQFADMIIQQNIPVKYAKYEVLIPEYFNYNIETRGGESLKMEEVTSNQNFTVMGDDHLTSSVNCSSRQLTFTANDLSALKDEPNVWCAEDFCTKVTFELKGIQFPNSIYQSYTTDWNKIEELLKNENDFGGLLKLKNPFKEEMSALNMKDLSTQDKIRSIYQLLKKKISWNENYHFYGNNIKKAIKEGSGSNADINFILISMLKDAGINAFPIMMSTRDQGRLPLTYPSINKLNTFIVGINDTDSTVVFLDGSVKNGDINILPPKLMVDRARIYNVNGKGDWIDLTNIGRNSINTLIKGSITPEGKVEGERVTYYFGEYAELIRTSFKAAKDSTTYIEKKETEDGFDAKGFSFKNLNNFSSSVQENLAFNKEAIFNDEHIYLNPMIFPHLTKNQFTSETRKLPIEFSYPQTFKLTCVLDIPQGYQVEELPKSVKINLDKDGCSCTYNIKVIDNKIQLLYIFSLKRILYSKEEYASLRNFWGTIVDKNNEQIVLKKADPQNAANQTQTSQL</sequence>
<dbReference type="STRING" id="1297750.SAMN05444405_11559"/>
<gene>
    <name evidence="3" type="ORF">SAMN05444405_11559</name>
</gene>
<reference evidence="3 4" key="1">
    <citation type="submission" date="2016-11" db="EMBL/GenBank/DDBJ databases">
        <authorList>
            <person name="Jaros S."/>
            <person name="Januszkiewicz K."/>
            <person name="Wedrychowicz H."/>
        </authorList>
    </citation>
    <scope>NUCLEOTIDE SEQUENCE [LARGE SCALE GENOMIC DNA]</scope>
    <source>
        <strain evidence="3 4">DSM 26991</strain>
    </source>
</reference>
<dbReference type="Gene3D" id="2.60.40.3140">
    <property type="match status" value="1"/>
</dbReference>
<dbReference type="AlphaFoldDB" id="A0A1M5F320"/>
<evidence type="ECO:0000313" key="4">
    <source>
        <dbReference type="Proteomes" id="UP000184509"/>
    </source>
</evidence>
<dbReference type="Proteomes" id="UP000184509">
    <property type="component" value="Unassembled WGS sequence"/>
</dbReference>
<organism evidence="3 4">
    <name type="scientific">Bacteroides luti</name>
    <dbReference type="NCBI Taxonomy" id="1297750"/>
    <lineage>
        <taxon>Bacteria</taxon>
        <taxon>Pseudomonadati</taxon>
        <taxon>Bacteroidota</taxon>
        <taxon>Bacteroidia</taxon>
        <taxon>Bacteroidales</taxon>
        <taxon>Bacteroidaceae</taxon>
        <taxon>Bacteroides</taxon>
    </lineage>
</organism>
<proteinExistence type="predicted"/>
<keyword evidence="4" id="KW-1185">Reference proteome</keyword>
<dbReference type="RefSeq" id="WP_073403186.1">
    <property type="nucleotide sequence ID" value="NZ_FQTV01000015.1"/>
</dbReference>
<protein>
    <recommendedName>
        <fullName evidence="2">DUF3857 domain-containing protein</fullName>
    </recommendedName>
</protein>